<accession>A0A6G5A0Q6</accession>
<dbReference type="PANTHER" id="PTHR13303">
    <property type="entry name" value="PREFOLDIN SUBUNIT 2"/>
    <property type="match status" value="1"/>
</dbReference>
<keyword evidence="5" id="KW-0175">Coiled coil</keyword>
<dbReference type="CDD" id="cd23163">
    <property type="entry name" value="Prefoldin_2"/>
    <property type="match status" value="1"/>
</dbReference>
<sequence>MAAESDKKAALRKDEMKRLALEQGVVDGFNQLRQEQRSLTAKLIELEMELNEHNLVAEALQKVEGDRRCYRMVGGVLVERTVKDILPAVERNKESIAKSVEALNEKIVEKGQEVNEYREKHNIQIRVSSNPASKSQHTAGSSGEKVRSQHHNLQQEC</sequence>
<dbReference type="EMBL" id="GIKN01001540">
    <property type="protein sequence ID" value="NIE43813.1"/>
    <property type="molecule type" value="Transcribed_RNA"/>
</dbReference>
<evidence type="ECO:0000256" key="6">
    <source>
        <dbReference type="SAM" id="MobiDB-lite"/>
    </source>
</evidence>
<dbReference type="OrthoDB" id="29646at2759"/>
<dbReference type="InterPro" id="IPR009053">
    <property type="entry name" value="Prefoldin"/>
</dbReference>
<feature type="region of interest" description="Disordered" evidence="6">
    <location>
        <begin position="127"/>
        <end position="157"/>
    </location>
</feature>
<dbReference type="AlphaFoldDB" id="A0A6G5A0Q6"/>
<dbReference type="SUPFAM" id="SSF46579">
    <property type="entry name" value="Prefoldin"/>
    <property type="match status" value="1"/>
</dbReference>
<dbReference type="InterPro" id="IPR002777">
    <property type="entry name" value="PFD_beta-like"/>
</dbReference>
<feature type="compositionally biased region" description="Polar residues" evidence="6">
    <location>
        <begin position="127"/>
        <end position="141"/>
    </location>
</feature>
<evidence type="ECO:0000256" key="5">
    <source>
        <dbReference type="SAM" id="Coils"/>
    </source>
</evidence>
<evidence type="ECO:0000256" key="3">
    <source>
        <dbReference type="ARBA" id="ARBA00023186"/>
    </source>
</evidence>
<dbReference type="GO" id="GO:0051082">
    <property type="term" value="F:unfolded protein binding"/>
    <property type="evidence" value="ECO:0007669"/>
    <property type="project" value="InterPro"/>
</dbReference>
<dbReference type="VEuPathDB" id="VectorBase:LOC119171807"/>
<dbReference type="Pfam" id="PF01920">
    <property type="entry name" value="Prefoldin_2"/>
    <property type="match status" value="1"/>
</dbReference>
<organism evidence="7">
    <name type="scientific">Rhipicephalus microplus</name>
    <name type="common">Cattle tick</name>
    <name type="synonym">Boophilus microplus</name>
    <dbReference type="NCBI Taxonomy" id="6941"/>
    <lineage>
        <taxon>Eukaryota</taxon>
        <taxon>Metazoa</taxon>
        <taxon>Ecdysozoa</taxon>
        <taxon>Arthropoda</taxon>
        <taxon>Chelicerata</taxon>
        <taxon>Arachnida</taxon>
        <taxon>Acari</taxon>
        <taxon>Parasitiformes</taxon>
        <taxon>Ixodida</taxon>
        <taxon>Ixodoidea</taxon>
        <taxon>Ixodidae</taxon>
        <taxon>Rhipicephalinae</taxon>
        <taxon>Rhipicephalus</taxon>
        <taxon>Boophilus</taxon>
    </lineage>
</organism>
<keyword evidence="3" id="KW-0143">Chaperone</keyword>
<proteinExistence type="inferred from homology"/>
<evidence type="ECO:0000313" key="7">
    <source>
        <dbReference type="EMBL" id="NIE43813.1"/>
    </source>
</evidence>
<dbReference type="Gene3D" id="1.10.287.370">
    <property type="match status" value="1"/>
</dbReference>
<dbReference type="InterPro" id="IPR027235">
    <property type="entry name" value="PFD2"/>
</dbReference>
<comment type="function">
    <text evidence="4">Binds specifically to cytosolic chaperonin (c-CPN) and transfers target proteins to it. Binds to nascent polypeptide chain and promotes folding in an environment in which there are many competing pathways for nonnative proteins.</text>
</comment>
<evidence type="ECO:0000256" key="2">
    <source>
        <dbReference type="ARBA" id="ARBA00011695"/>
    </source>
</evidence>
<feature type="coiled-coil region" evidence="5">
    <location>
        <begin position="29"/>
        <end position="63"/>
    </location>
</feature>
<protein>
    <submittedName>
        <fullName evidence="7">Putative molecular chaperone prefoldin subunit 2</fullName>
    </submittedName>
</protein>
<dbReference type="FunFam" id="1.10.287.370:FF:000002">
    <property type="entry name" value="Prefoldin subunit 2"/>
    <property type="match status" value="1"/>
</dbReference>
<name>A0A6G5A0Q6_RHIMP</name>
<dbReference type="GO" id="GO:0016272">
    <property type="term" value="C:prefoldin complex"/>
    <property type="evidence" value="ECO:0007669"/>
    <property type="project" value="InterPro"/>
</dbReference>
<evidence type="ECO:0000256" key="1">
    <source>
        <dbReference type="ARBA" id="ARBA00008045"/>
    </source>
</evidence>
<comment type="similarity">
    <text evidence="1">Belongs to the prefoldin subunit beta family.</text>
</comment>
<reference evidence="7" key="1">
    <citation type="submission" date="2020-03" db="EMBL/GenBank/DDBJ databases">
        <title>A transcriptome and proteome of the tick Rhipicephalus microplus shaped by the genetic composition of its hosts and developmental stage.</title>
        <authorList>
            <person name="Garcia G.R."/>
            <person name="Ribeiro J.M.C."/>
            <person name="Maruyama S.R."/>
            <person name="Gardinasse L.G."/>
            <person name="Nelson K."/>
            <person name="Ferreira B.R."/>
            <person name="Andrade T.G."/>
            <person name="Santos I.K.F.M."/>
        </authorList>
    </citation>
    <scope>NUCLEOTIDE SEQUENCE</scope>
    <source>
        <strain evidence="7">NSGR</strain>
        <tissue evidence="7">Salivary glands</tissue>
    </source>
</reference>
<evidence type="ECO:0000256" key="4">
    <source>
        <dbReference type="ARBA" id="ARBA00024667"/>
    </source>
</evidence>
<comment type="subunit">
    <text evidence="2">Heterohexamer of two PFD-alpha type and four PFD-beta type subunits.</text>
</comment>
<dbReference type="GO" id="GO:0006457">
    <property type="term" value="P:protein folding"/>
    <property type="evidence" value="ECO:0007669"/>
    <property type="project" value="InterPro"/>
</dbReference>